<evidence type="ECO:0000259" key="2">
    <source>
        <dbReference type="Pfam" id="PF01979"/>
    </source>
</evidence>
<dbReference type="AlphaFoldDB" id="A0A857LMC4"/>
<sequence>MSETVFHNALIVPVDGVHDWFEGWLSVDENGIITGIGQGTTLPEATTYRDLGGAFVGPGFVSAHSHIFTGGMRGTAACSPLYDWVSTLGRMMIGAEPETLYWLTLSGALDHISNGITSVYNFAQSRVVSVFDYETSTLRAERVHSPEFITRQVDGMADAGIRFVTSVRLDDEQLPEADSFDAFGVAMAHLDTVDPRFTLGGSVYGAVQWSSAAVTAEREHEMMTRHGVTNQAHFVETAEQLDIQQNKFDWYDQSGCLGNDFAFGHFVHPTVKMVERVVETGSSVVWQPMSNGRLGSGICDTPTLLKRGVRVGMGVDDQSCTDLSDPFQNMRTGLYLQRALHSDATILSPLDMLTLHTLGSARSIGVDDRVGSLEVGKYADFLVVDPTAPHLGPIWDPVATYVLACGLRNLAEVIIGGQTAWSRGIEQPLRADADKEATARMIAAGAVSGFTPAR</sequence>
<evidence type="ECO:0000313" key="3">
    <source>
        <dbReference type="EMBL" id="QHN39682.1"/>
    </source>
</evidence>
<dbReference type="InterPro" id="IPR011059">
    <property type="entry name" value="Metal-dep_hydrolase_composite"/>
</dbReference>
<dbReference type="EMBL" id="CP045810">
    <property type="protein sequence ID" value="QHN39682.1"/>
    <property type="molecule type" value="Genomic_DNA"/>
</dbReference>
<keyword evidence="1" id="KW-0378">Hydrolase</keyword>
<reference evidence="3" key="1">
    <citation type="journal article" date="2021" name="Nat. Microbiol.">
        <title>Cocultivation of an ultrasmall environmental parasitic bacterium with lytic ability against bacteria associated with wastewater foams.</title>
        <authorList>
            <person name="Batinovic S."/>
            <person name="Rose J.J.A."/>
            <person name="Ratcliffe J."/>
            <person name="Seviour R.J."/>
            <person name="Petrovski S."/>
        </authorList>
    </citation>
    <scope>NUCLEOTIDE SEQUENCE</scope>
    <source>
        <strain evidence="3">CON44</strain>
    </source>
</reference>
<protein>
    <submittedName>
        <fullName evidence="3">Amidohydrolase family protein</fullName>
    </submittedName>
</protein>
<dbReference type="PANTHER" id="PTHR43794">
    <property type="entry name" value="AMINOHYDROLASE SSNA-RELATED"/>
    <property type="match status" value="1"/>
</dbReference>
<organism evidence="3">
    <name type="scientific">Gordonia amarae</name>
    <dbReference type="NCBI Taxonomy" id="36821"/>
    <lineage>
        <taxon>Bacteria</taxon>
        <taxon>Bacillati</taxon>
        <taxon>Actinomycetota</taxon>
        <taxon>Actinomycetes</taxon>
        <taxon>Mycobacteriales</taxon>
        <taxon>Gordoniaceae</taxon>
        <taxon>Gordonia</taxon>
    </lineage>
</organism>
<feature type="domain" description="Amidohydrolase-related" evidence="2">
    <location>
        <begin position="56"/>
        <end position="418"/>
    </location>
</feature>
<dbReference type="Pfam" id="PF01979">
    <property type="entry name" value="Amidohydro_1"/>
    <property type="match status" value="1"/>
</dbReference>
<evidence type="ECO:0000256" key="1">
    <source>
        <dbReference type="ARBA" id="ARBA00022801"/>
    </source>
</evidence>
<dbReference type="PANTHER" id="PTHR43794:SF11">
    <property type="entry name" value="AMIDOHYDROLASE-RELATED DOMAIN-CONTAINING PROTEIN"/>
    <property type="match status" value="1"/>
</dbReference>
<dbReference type="GO" id="GO:0016810">
    <property type="term" value="F:hydrolase activity, acting on carbon-nitrogen (but not peptide) bonds"/>
    <property type="evidence" value="ECO:0007669"/>
    <property type="project" value="InterPro"/>
</dbReference>
<dbReference type="InterPro" id="IPR050287">
    <property type="entry name" value="MTA/SAH_deaminase"/>
</dbReference>
<accession>A0A857LMC4</accession>
<dbReference type="Gene3D" id="3.20.20.140">
    <property type="entry name" value="Metal-dependent hydrolases"/>
    <property type="match status" value="1"/>
</dbReference>
<dbReference type="RefSeq" id="WP_005183135.1">
    <property type="nucleotide sequence ID" value="NZ_CP045804.1"/>
</dbReference>
<gene>
    <name evidence="3" type="ORF">GII30_11385</name>
</gene>
<dbReference type="InterPro" id="IPR032466">
    <property type="entry name" value="Metal_Hydrolase"/>
</dbReference>
<proteinExistence type="predicted"/>
<name>A0A857LMC4_9ACTN</name>
<dbReference type="SUPFAM" id="SSF51556">
    <property type="entry name" value="Metallo-dependent hydrolases"/>
    <property type="match status" value="1"/>
</dbReference>
<dbReference type="SUPFAM" id="SSF51338">
    <property type="entry name" value="Composite domain of metallo-dependent hydrolases"/>
    <property type="match status" value="1"/>
</dbReference>
<dbReference type="Gene3D" id="2.30.40.10">
    <property type="entry name" value="Urease, subunit C, domain 1"/>
    <property type="match status" value="1"/>
</dbReference>
<dbReference type="InterPro" id="IPR006680">
    <property type="entry name" value="Amidohydro-rel"/>
</dbReference>